<gene>
    <name evidence="2" type="ORF">EAH_00026640</name>
</gene>
<dbReference type="PANTHER" id="PTHR46322:SF1">
    <property type="entry name" value="PUROMYCIN-SENSITIVE AMINOPEPTIDASE"/>
    <property type="match status" value="1"/>
</dbReference>
<dbReference type="VEuPathDB" id="ToxoDB:EAH_00026640"/>
<dbReference type="GO" id="GO:0004177">
    <property type="term" value="F:aminopeptidase activity"/>
    <property type="evidence" value="ECO:0007669"/>
    <property type="project" value="UniProtKB-KW"/>
</dbReference>
<keyword evidence="3" id="KW-1185">Reference proteome</keyword>
<dbReference type="InterPro" id="IPR012779">
    <property type="entry name" value="Peptidase_M1_pepN"/>
</dbReference>
<name>U6GBS9_EIMAC</name>
<organism evidence="2 3">
    <name type="scientific">Eimeria acervulina</name>
    <name type="common">Coccidian parasite</name>
    <dbReference type="NCBI Taxonomy" id="5801"/>
    <lineage>
        <taxon>Eukaryota</taxon>
        <taxon>Sar</taxon>
        <taxon>Alveolata</taxon>
        <taxon>Apicomplexa</taxon>
        <taxon>Conoidasida</taxon>
        <taxon>Coccidia</taxon>
        <taxon>Eucoccidiorida</taxon>
        <taxon>Eimeriorina</taxon>
        <taxon>Eimeriidae</taxon>
        <taxon>Eimeria</taxon>
    </lineage>
</organism>
<evidence type="ECO:0000259" key="1">
    <source>
        <dbReference type="Pfam" id="PF17432"/>
    </source>
</evidence>
<dbReference type="Gene3D" id="1.25.50.10">
    <property type="entry name" value="Peptidase M1, alanyl aminopeptidase, C-terminal domain"/>
    <property type="match status" value="1"/>
</dbReference>
<proteinExistence type="predicted"/>
<feature type="domain" description="Peptidase M1 alanyl aminopeptidase C-terminal" evidence="1">
    <location>
        <begin position="2"/>
        <end position="139"/>
    </location>
</feature>
<keyword evidence="2" id="KW-0378">Hydrolase</keyword>
<keyword evidence="2" id="KW-0031">Aminopeptidase</keyword>
<dbReference type="OrthoDB" id="348018at2759"/>
<dbReference type="Pfam" id="PF17432">
    <property type="entry name" value="DUF3458_C"/>
    <property type="match status" value="1"/>
</dbReference>
<keyword evidence="2" id="KW-0645">Protease</keyword>
<dbReference type="EMBL" id="HG670730">
    <property type="protein sequence ID" value="CDI77726.1"/>
    <property type="molecule type" value="Genomic_DNA"/>
</dbReference>
<dbReference type="RefSeq" id="XP_013251966.1">
    <property type="nucleotide sequence ID" value="XM_013396512.1"/>
</dbReference>
<sequence length="152" mass="17216">MQHPQRQQALDAFYEHAAGRRKLLNGWLSVQAGADLPQQIDIMKQLQRHPTFSFLDAAAVRSLIFDFAQNNFVHFHRPDGKGYRLLIDAVLQLDQLGSPLAVEGIRLFSGWRHLKGDRRLLVQRQLQQLIDSDSVSDSLHSAAVAVLGRRRG</sequence>
<evidence type="ECO:0000313" key="2">
    <source>
        <dbReference type="EMBL" id="CDI77726.1"/>
    </source>
</evidence>
<dbReference type="AlphaFoldDB" id="U6GBS9"/>
<dbReference type="InterPro" id="IPR037144">
    <property type="entry name" value="Peptidase_M1_pepN_C_sf"/>
</dbReference>
<protein>
    <submittedName>
        <fullName evidence="2">Aminopeptidase N, related</fullName>
    </submittedName>
</protein>
<accession>U6GBS9</accession>
<reference evidence="2" key="2">
    <citation type="submission" date="2013-10" db="EMBL/GenBank/DDBJ databases">
        <authorList>
            <person name="Aslett M."/>
        </authorList>
    </citation>
    <scope>NUCLEOTIDE SEQUENCE</scope>
    <source>
        <strain evidence="2">Houghton</strain>
    </source>
</reference>
<dbReference type="GO" id="GO:0008270">
    <property type="term" value="F:zinc ion binding"/>
    <property type="evidence" value="ECO:0007669"/>
    <property type="project" value="InterPro"/>
</dbReference>
<dbReference type="InterPro" id="IPR024601">
    <property type="entry name" value="Peptidase_M1_pepN_C"/>
</dbReference>
<dbReference type="PANTHER" id="PTHR46322">
    <property type="entry name" value="PUROMYCIN-SENSITIVE AMINOPEPTIDASE"/>
    <property type="match status" value="1"/>
</dbReference>
<evidence type="ECO:0000313" key="3">
    <source>
        <dbReference type="Proteomes" id="UP000018050"/>
    </source>
</evidence>
<reference evidence="2" key="1">
    <citation type="submission" date="2013-10" db="EMBL/GenBank/DDBJ databases">
        <title>Genomic analysis of the causative agents of coccidiosis in chickens.</title>
        <authorList>
            <person name="Reid A.J."/>
            <person name="Blake D."/>
            <person name="Billington K."/>
            <person name="Browne H."/>
            <person name="Dunn M."/>
            <person name="Hung S."/>
            <person name="Kawahara F."/>
            <person name="Miranda-Saavedra D."/>
            <person name="Mourier T."/>
            <person name="Nagra H."/>
            <person name="Otto T.D."/>
            <person name="Rawlings N."/>
            <person name="Sanchez A."/>
            <person name="Sanders M."/>
            <person name="Subramaniam C."/>
            <person name="Tay Y."/>
            <person name="Dear P."/>
            <person name="Doerig C."/>
            <person name="Gruber A."/>
            <person name="Parkinson J."/>
            <person name="Shirley M."/>
            <person name="Wan K.L."/>
            <person name="Berriman M."/>
            <person name="Tomley F."/>
            <person name="Pain A."/>
        </authorList>
    </citation>
    <scope>NUCLEOTIDE SEQUENCE</scope>
    <source>
        <strain evidence="2">Houghton</strain>
    </source>
</reference>
<dbReference type="GeneID" id="25270734"/>
<dbReference type="Proteomes" id="UP000018050">
    <property type="component" value="Unassembled WGS sequence"/>
</dbReference>